<dbReference type="PANTHER" id="PTHR36143">
    <property type="entry name" value="OS08G0177500 PROTEIN"/>
    <property type="match status" value="1"/>
</dbReference>
<feature type="compositionally biased region" description="Basic and acidic residues" evidence="2">
    <location>
        <begin position="246"/>
        <end position="257"/>
    </location>
</feature>
<sequence length="257" mass="30107">MAQNKGLHGENKRTRQYGFMLMLAFGVSFLGVLMLHKFRERRVCSFLVKEKDGELLSLQLLLQKERDHNKEIEGKIEEMKVKIYLLKGQKMELDKRVLQMKYTMDSLKEEQRVIESAFEEKQNEIRMLQVQGKILRNNSELNTFKDGEIRVESKDEVMNGSGNDDRLIETNEHDKEKVNRQVKDTRDDSNLGVTAKSKSGKENEINKQEEQQGVEKKANGKDSVMKHAQASRLMWKQRRKNSLNAEAREHRVDEIRE</sequence>
<dbReference type="SMR" id="A0A445BX47"/>
<name>A0A445BX47_ARAHY</name>
<dbReference type="PANTHER" id="PTHR36143:SF4">
    <property type="entry name" value="OS08G0177500 PROTEIN"/>
    <property type="match status" value="1"/>
</dbReference>
<keyword evidence="1" id="KW-0175">Coiled coil</keyword>
<keyword evidence="3" id="KW-0812">Transmembrane</keyword>
<dbReference type="EMBL" id="SDMP01000008">
    <property type="protein sequence ID" value="RYR43314.1"/>
    <property type="molecule type" value="Genomic_DNA"/>
</dbReference>
<dbReference type="Proteomes" id="UP000289738">
    <property type="component" value="Chromosome A08"/>
</dbReference>
<gene>
    <name evidence="4" type="ORF">Ahy_A08g039739</name>
</gene>
<feature type="compositionally biased region" description="Basic and acidic residues" evidence="2">
    <location>
        <begin position="199"/>
        <end position="225"/>
    </location>
</feature>
<evidence type="ECO:0000313" key="4">
    <source>
        <dbReference type="EMBL" id="RYR43314.1"/>
    </source>
</evidence>
<evidence type="ECO:0000256" key="2">
    <source>
        <dbReference type="SAM" id="MobiDB-lite"/>
    </source>
</evidence>
<reference evidence="4 5" key="1">
    <citation type="submission" date="2019-01" db="EMBL/GenBank/DDBJ databases">
        <title>Sequencing of cultivated peanut Arachis hypogaea provides insights into genome evolution and oil improvement.</title>
        <authorList>
            <person name="Chen X."/>
        </authorList>
    </citation>
    <scope>NUCLEOTIDE SEQUENCE [LARGE SCALE GENOMIC DNA]</scope>
    <source>
        <strain evidence="5">cv. Fuhuasheng</strain>
        <tissue evidence="4">Leaves</tissue>
    </source>
</reference>
<dbReference type="AlphaFoldDB" id="A0A445BX47"/>
<evidence type="ECO:0000313" key="5">
    <source>
        <dbReference type="Proteomes" id="UP000289738"/>
    </source>
</evidence>
<keyword evidence="5" id="KW-1185">Reference proteome</keyword>
<dbReference type="Gramene" id="arahy.Tifrunner.gnm2.ann2.Ah08g213900.1">
    <property type="protein sequence ID" value="arahy.Tifrunner.gnm2.ann2.Ah08g213900.1-CDS"/>
    <property type="gene ID" value="arahy.Tifrunner.gnm2.ann2.Ah08g213900"/>
</dbReference>
<keyword evidence="3" id="KW-0472">Membrane</keyword>
<feature type="coiled-coil region" evidence="1">
    <location>
        <begin position="62"/>
        <end position="124"/>
    </location>
</feature>
<protein>
    <submittedName>
        <fullName evidence="4">Uncharacterized protein</fullName>
    </submittedName>
</protein>
<evidence type="ECO:0000256" key="3">
    <source>
        <dbReference type="SAM" id="Phobius"/>
    </source>
</evidence>
<dbReference type="STRING" id="3818.A0A445BX47"/>
<feature type="compositionally biased region" description="Basic and acidic residues" evidence="2">
    <location>
        <begin position="153"/>
        <end position="189"/>
    </location>
</feature>
<comment type="caution">
    <text evidence="4">The sequence shown here is derived from an EMBL/GenBank/DDBJ whole genome shotgun (WGS) entry which is preliminary data.</text>
</comment>
<feature type="region of interest" description="Disordered" evidence="2">
    <location>
        <begin position="153"/>
        <end position="257"/>
    </location>
</feature>
<accession>A0A445BX47</accession>
<feature type="transmembrane region" description="Helical" evidence="3">
    <location>
        <begin position="17"/>
        <end position="35"/>
    </location>
</feature>
<dbReference type="OrthoDB" id="656845at2759"/>
<keyword evidence="3" id="KW-1133">Transmembrane helix</keyword>
<organism evidence="4 5">
    <name type="scientific">Arachis hypogaea</name>
    <name type="common">Peanut</name>
    <dbReference type="NCBI Taxonomy" id="3818"/>
    <lineage>
        <taxon>Eukaryota</taxon>
        <taxon>Viridiplantae</taxon>
        <taxon>Streptophyta</taxon>
        <taxon>Embryophyta</taxon>
        <taxon>Tracheophyta</taxon>
        <taxon>Spermatophyta</taxon>
        <taxon>Magnoliopsida</taxon>
        <taxon>eudicotyledons</taxon>
        <taxon>Gunneridae</taxon>
        <taxon>Pentapetalae</taxon>
        <taxon>rosids</taxon>
        <taxon>fabids</taxon>
        <taxon>Fabales</taxon>
        <taxon>Fabaceae</taxon>
        <taxon>Papilionoideae</taxon>
        <taxon>50 kb inversion clade</taxon>
        <taxon>dalbergioids sensu lato</taxon>
        <taxon>Dalbergieae</taxon>
        <taxon>Pterocarpus clade</taxon>
        <taxon>Arachis</taxon>
    </lineage>
</organism>
<evidence type="ECO:0000256" key="1">
    <source>
        <dbReference type="SAM" id="Coils"/>
    </source>
</evidence>
<proteinExistence type="predicted"/>